<feature type="domain" description="ABC3 transporter permease C-terminal" evidence="7">
    <location>
        <begin position="558"/>
        <end position="662"/>
    </location>
</feature>
<dbReference type="InterPro" id="IPR052536">
    <property type="entry name" value="ABC-4_Integral_Memb_Prot"/>
</dbReference>
<feature type="transmembrane region" description="Helical" evidence="6">
    <location>
        <begin position="200"/>
        <end position="218"/>
    </location>
</feature>
<comment type="subcellular location">
    <subcellularLocation>
        <location evidence="1">Cell membrane</location>
        <topology evidence="1">Multi-pass membrane protein</topology>
    </subcellularLocation>
</comment>
<evidence type="ECO:0000313" key="9">
    <source>
        <dbReference type="Proteomes" id="UP000464754"/>
    </source>
</evidence>
<feature type="transmembrane region" description="Helical" evidence="6">
    <location>
        <begin position="609"/>
        <end position="627"/>
    </location>
</feature>
<keyword evidence="5 6" id="KW-0472">Membrane</keyword>
<dbReference type="RefSeq" id="WP_163052230.1">
    <property type="nucleotide sequence ID" value="NZ_AP019695.1"/>
</dbReference>
<dbReference type="PANTHER" id="PTHR46795:SF3">
    <property type="entry name" value="ABC TRANSPORTER PERMEASE"/>
    <property type="match status" value="1"/>
</dbReference>
<keyword evidence="2" id="KW-1003">Cell membrane</keyword>
<feature type="transmembrane region" description="Helical" evidence="6">
    <location>
        <begin position="155"/>
        <end position="179"/>
    </location>
</feature>
<dbReference type="Pfam" id="PF02687">
    <property type="entry name" value="FtsX"/>
    <property type="match status" value="2"/>
</dbReference>
<dbReference type="GO" id="GO:0005886">
    <property type="term" value="C:plasma membrane"/>
    <property type="evidence" value="ECO:0007669"/>
    <property type="project" value="UniProtKB-SubCell"/>
</dbReference>
<gene>
    <name evidence="8" type="ORF">Aargi30884_20680</name>
</gene>
<keyword evidence="9" id="KW-1185">Reference proteome</keyword>
<organism evidence="8 9">
    <name type="scientific">Amedibacterium intestinale</name>
    <dbReference type="NCBI Taxonomy" id="2583452"/>
    <lineage>
        <taxon>Bacteria</taxon>
        <taxon>Bacillati</taxon>
        <taxon>Bacillota</taxon>
        <taxon>Erysipelotrichia</taxon>
        <taxon>Erysipelotrichales</taxon>
        <taxon>Erysipelotrichaceae</taxon>
        <taxon>Amedibacterium</taxon>
    </lineage>
</organism>
<feature type="transmembrane region" description="Helical" evidence="6">
    <location>
        <begin position="21"/>
        <end position="39"/>
    </location>
</feature>
<dbReference type="AlphaFoldDB" id="A0A6N4TL72"/>
<evidence type="ECO:0000256" key="3">
    <source>
        <dbReference type="ARBA" id="ARBA00022692"/>
    </source>
</evidence>
<feature type="transmembrane region" description="Helical" evidence="6">
    <location>
        <begin position="59"/>
        <end position="83"/>
    </location>
</feature>
<feature type="transmembrane region" description="Helical" evidence="6">
    <location>
        <begin position="230"/>
        <end position="255"/>
    </location>
</feature>
<keyword evidence="3 6" id="KW-0812">Transmembrane</keyword>
<dbReference type="PANTHER" id="PTHR46795">
    <property type="entry name" value="ABC TRANSPORTER PERMEASE-RELATED-RELATED"/>
    <property type="match status" value="1"/>
</dbReference>
<evidence type="ECO:0000256" key="2">
    <source>
        <dbReference type="ARBA" id="ARBA00022475"/>
    </source>
</evidence>
<sequence>MRIKYYIKLAWKDIKTQPGIYLPYALMISICLCFQYIAGYMNIHSNYEVLKMGKTLTPFILGMSNTIFVIFVAVLLWTFSITLRRQQTRRQGLYRILGLTRKNLLILNIVETFGLCIISLLFGSILCAVFGQLLFMIAGRFAQQQLVDGFGIDTFILLELWIFYIGTHLLIMIRDSIFITKHNPLKMLRKEKTQELPKANLFYTVSGIVLLAAAYIISLRVDYLYTALNVLMWAVIMVIIGTYFLYNGAVIYLLRKLQSKEKIYYRSKHMLSISNLLFRLRSYATSMASITILLSMLILTFSMCTSLYSGVEDTVRKDFMDYEFKLYGLLDGNEGREDDEYNNARTLNEQKLSSLIKKHHLTVEKDTKLRIVQTSNTVALRENTMFMGAVFASGDDAGIYQETTDKVLGINAFGLDGYNELASKKETLKDDEILLLTNQPIKDVKVRMLKDDGSEEIIQFKVKRKPLKQDSSTKDVIMIVPDEKAALFSQYLYGVYDDEILNTPSSYYYMSLSGSKADKLALGKELQSDKYYLECEDYYTTFNITLAMYGSFLFLGILFCIIFIFSIFLILYYRMQEDLYENKRQFSILYRMGLTKREIAREFSREQRIIILMPPILAVVHCLFAYPSFHEFAAIFDFGEGSFSMRILVLCCLFVITAFAIYHIILQMALRRKILVK</sequence>
<dbReference type="InterPro" id="IPR003838">
    <property type="entry name" value="ABC3_permease_C"/>
</dbReference>
<accession>A0A6N4TL72</accession>
<evidence type="ECO:0000259" key="7">
    <source>
        <dbReference type="Pfam" id="PF02687"/>
    </source>
</evidence>
<name>A0A6N4TL72_9FIRM</name>
<protein>
    <submittedName>
        <fullName evidence="8">ABC transporter permease</fullName>
    </submittedName>
</protein>
<feature type="transmembrane region" description="Helical" evidence="6">
    <location>
        <begin position="647"/>
        <end position="670"/>
    </location>
</feature>
<feature type="transmembrane region" description="Helical" evidence="6">
    <location>
        <begin position="546"/>
        <end position="573"/>
    </location>
</feature>
<proteinExistence type="predicted"/>
<evidence type="ECO:0000313" key="8">
    <source>
        <dbReference type="EMBL" id="BBK23165.1"/>
    </source>
</evidence>
<dbReference type="Proteomes" id="UP000464754">
    <property type="component" value="Chromosome"/>
</dbReference>
<feature type="domain" description="ABC3 transporter permease C-terminal" evidence="7">
    <location>
        <begin position="66"/>
        <end position="182"/>
    </location>
</feature>
<dbReference type="EMBL" id="AP019695">
    <property type="protein sequence ID" value="BBK23165.1"/>
    <property type="molecule type" value="Genomic_DNA"/>
</dbReference>
<reference evidence="9" key="1">
    <citation type="submission" date="2019-05" db="EMBL/GenBank/DDBJ databases">
        <title>Complete genome sequencing of Absiella argi strain JCM 30884.</title>
        <authorList>
            <person name="Sakamoto M."/>
            <person name="Murakami T."/>
            <person name="Mori H."/>
        </authorList>
    </citation>
    <scope>NUCLEOTIDE SEQUENCE [LARGE SCALE GENOMIC DNA]</scope>
    <source>
        <strain evidence="9">JCM 30884</strain>
    </source>
</reference>
<evidence type="ECO:0000256" key="4">
    <source>
        <dbReference type="ARBA" id="ARBA00022989"/>
    </source>
</evidence>
<keyword evidence="4 6" id="KW-1133">Transmembrane helix</keyword>
<evidence type="ECO:0000256" key="1">
    <source>
        <dbReference type="ARBA" id="ARBA00004651"/>
    </source>
</evidence>
<feature type="transmembrane region" description="Helical" evidence="6">
    <location>
        <begin position="104"/>
        <end position="135"/>
    </location>
</feature>
<dbReference type="KEGG" id="aarg:Aargi30884_20680"/>
<evidence type="ECO:0000256" key="5">
    <source>
        <dbReference type="ARBA" id="ARBA00023136"/>
    </source>
</evidence>
<evidence type="ECO:0000256" key="6">
    <source>
        <dbReference type="SAM" id="Phobius"/>
    </source>
</evidence>